<gene>
    <name evidence="1" type="ORF">AMATHDRAFT_167727</name>
</gene>
<name>A0A2A9NAP1_9AGAR</name>
<dbReference type="STRING" id="703135.A0A2A9NAP1"/>
<reference evidence="1 2" key="1">
    <citation type="submission" date="2014-02" db="EMBL/GenBank/DDBJ databases">
        <title>Transposable element dynamics among asymbiotic and ectomycorrhizal Amanita fungi.</title>
        <authorList>
            <consortium name="DOE Joint Genome Institute"/>
            <person name="Hess J."/>
            <person name="Skrede I."/>
            <person name="Wolfe B."/>
            <person name="LaButti K."/>
            <person name="Ohm R.A."/>
            <person name="Grigoriev I.V."/>
            <person name="Pringle A."/>
        </authorList>
    </citation>
    <scope>NUCLEOTIDE SEQUENCE [LARGE SCALE GENOMIC DNA]</scope>
    <source>
        <strain evidence="1 2">SKay4041</strain>
    </source>
</reference>
<organism evidence="1 2">
    <name type="scientific">Amanita thiersii Skay4041</name>
    <dbReference type="NCBI Taxonomy" id="703135"/>
    <lineage>
        <taxon>Eukaryota</taxon>
        <taxon>Fungi</taxon>
        <taxon>Dikarya</taxon>
        <taxon>Basidiomycota</taxon>
        <taxon>Agaricomycotina</taxon>
        <taxon>Agaricomycetes</taxon>
        <taxon>Agaricomycetidae</taxon>
        <taxon>Agaricales</taxon>
        <taxon>Pluteineae</taxon>
        <taxon>Amanitaceae</taxon>
        <taxon>Amanita</taxon>
    </lineage>
</organism>
<accession>A0A2A9NAP1</accession>
<proteinExistence type="predicted"/>
<protein>
    <recommendedName>
        <fullName evidence="3">Retrotransposon gag domain-containing protein</fullName>
    </recommendedName>
</protein>
<dbReference type="EMBL" id="KZ303028">
    <property type="protein sequence ID" value="PFH44693.1"/>
    <property type="molecule type" value="Genomic_DNA"/>
</dbReference>
<evidence type="ECO:0000313" key="2">
    <source>
        <dbReference type="Proteomes" id="UP000242287"/>
    </source>
</evidence>
<evidence type="ECO:0008006" key="3">
    <source>
        <dbReference type="Google" id="ProtNLM"/>
    </source>
</evidence>
<keyword evidence="2" id="KW-1185">Reference proteome</keyword>
<dbReference type="AlphaFoldDB" id="A0A2A9NAP1"/>
<sequence length="173" mass="19782">MATLPLFDGSMALCEAFINACQLYMSTKLHKFTNLQMKITWVLGFMQSGMAQLFRDQFMSTEPDPIELLYANIYKAFGDPNKQATAIQEITTIKQGTKTGKEHIQAFKQCCMRSGYGEIAGIHEFKRSLNSPLLNKMMAVPKLPVSLEKWYDLVVWLDRQWRQAVAEKKVFTA</sequence>
<dbReference type="OrthoDB" id="10592471at2759"/>
<evidence type="ECO:0000313" key="1">
    <source>
        <dbReference type="EMBL" id="PFH44693.1"/>
    </source>
</evidence>
<dbReference type="Proteomes" id="UP000242287">
    <property type="component" value="Unassembled WGS sequence"/>
</dbReference>